<proteinExistence type="inferred from homology"/>
<sequence length="170" mass="18768">MQQINRGVLNCQDFMAVNVSTLMLIHPDDFGFAFVPSDSQPAKMVCILTLFASIFSAFIVSGDNVKLDYNHNVINVANFAMDVHNRMSSYPYAFKVVDILSDAAQLYPPARVKYTLQIQAAQTVCENHASVNLTDCALQSNAEIMTCSFTVIAVPGNDYIPKHLLSDHCV</sequence>
<feature type="transmembrane region" description="Helical" evidence="2">
    <location>
        <begin position="42"/>
        <end position="60"/>
    </location>
</feature>
<keyword evidence="5" id="KW-1185">Reference proteome</keyword>
<dbReference type="GO" id="GO:0031982">
    <property type="term" value="C:vesicle"/>
    <property type="evidence" value="ECO:0007669"/>
    <property type="project" value="TreeGrafter"/>
</dbReference>
<keyword evidence="2" id="KW-0812">Transmembrane</keyword>
<dbReference type="InterPro" id="IPR000010">
    <property type="entry name" value="Cystatin_dom"/>
</dbReference>
<organism evidence="4 5">
    <name type="scientific">Sinocyclocheilus anshuiensis</name>
    <dbReference type="NCBI Taxonomy" id="1608454"/>
    <lineage>
        <taxon>Eukaryota</taxon>
        <taxon>Metazoa</taxon>
        <taxon>Chordata</taxon>
        <taxon>Craniata</taxon>
        <taxon>Vertebrata</taxon>
        <taxon>Euteleostomi</taxon>
        <taxon>Actinopterygii</taxon>
        <taxon>Neopterygii</taxon>
        <taxon>Teleostei</taxon>
        <taxon>Ostariophysi</taxon>
        <taxon>Cypriniformes</taxon>
        <taxon>Cyprinidae</taxon>
        <taxon>Cyprininae</taxon>
        <taxon>Sinocyclocheilus</taxon>
    </lineage>
</organism>
<evidence type="ECO:0000256" key="1">
    <source>
        <dbReference type="ARBA" id="ARBA00009403"/>
    </source>
</evidence>
<dbReference type="Pfam" id="PF00031">
    <property type="entry name" value="Cystatin"/>
    <property type="match status" value="1"/>
</dbReference>
<keyword evidence="2" id="KW-1133">Transmembrane helix</keyword>
<reference evidence="4" key="1">
    <citation type="submission" date="2025-08" db="UniProtKB">
        <authorList>
            <consortium name="Ensembl"/>
        </authorList>
    </citation>
    <scope>IDENTIFICATION</scope>
</reference>
<accession>A0A671R5R5</accession>
<dbReference type="InterPro" id="IPR046350">
    <property type="entry name" value="Cystatin_sf"/>
</dbReference>
<dbReference type="GO" id="GO:0005615">
    <property type="term" value="C:extracellular space"/>
    <property type="evidence" value="ECO:0007669"/>
    <property type="project" value="TreeGrafter"/>
</dbReference>
<dbReference type="GO" id="GO:0004869">
    <property type="term" value="F:cysteine-type endopeptidase inhibitor activity"/>
    <property type="evidence" value="ECO:0007669"/>
    <property type="project" value="InterPro"/>
</dbReference>
<dbReference type="SUPFAM" id="SSF54403">
    <property type="entry name" value="Cystatin/monellin"/>
    <property type="match status" value="1"/>
</dbReference>
<dbReference type="CDD" id="cd00042">
    <property type="entry name" value="CY"/>
    <property type="match status" value="1"/>
</dbReference>
<name>A0A671R5R5_9TELE</name>
<dbReference type="Ensembl" id="ENSSANT00000083588.1">
    <property type="protein sequence ID" value="ENSSANP00000078632.1"/>
    <property type="gene ID" value="ENSSANG00000039150.1"/>
</dbReference>
<evidence type="ECO:0000259" key="3">
    <source>
        <dbReference type="Pfam" id="PF00031"/>
    </source>
</evidence>
<comment type="similarity">
    <text evidence="1">Belongs to the cystatin family.</text>
</comment>
<reference evidence="4" key="2">
    <citation type="submission" date="2025-09" db="UniProtKB">
        <authorList>
            <consortium name="Ensembl"/>
        </authorList>
    </citation>
    <scope>IDENTIFICATION</scope>
</reference>
<evidence type="ECO:0000256" key="2">
    <source>
        <dbReference type="SAM" id="Phobius"/>
    </source>
</evidence>
<evidence type="ECO:0000313" key="4">
    <source>
        <dbReference type="Ensembl" id="ENSSANP00000078632.1"/>
    </source>
</evidence>
<protein>
    <recommendedName>
        <fullName evidence="3">Cystatin domain-containing protein</fullName>
    </recommendedName>
</protein>
<dbReference type="GO" id="GO:0005737">
    <property type="term" value="C:cytoplasm"/>
    <property type="evidence" value="ECO:0007669"/>
    <property type="project" value="TreeGrafter"/>
</dbReference>
<dbReference type="Gene3D" id="3.10.450.10">
    <property type="match status" value="1"/>
</dbReference>
<feature type="domain" description="Cystatin" evidence="3">
    <location>
        <begin position="71"/>
        <end position="155"/>
    </location>
</feature>
<dbReference type="Proteomes" id="UP000472260">
    <property type="component" value="Unassembled WGS sequence"/>
</dbReference>
<dbReference type="AlphaFoldDB" id="A0A671R5R5"/>
<evidence type="ECO:0000313" key="5">
    <source>
        <dbReference type="Proteomes" id="UP000472260"/>
    </source>
</evidence>
<dbReference type="PANTHER" id="PTHR46186:SF12">
    <property type="entry name" value="CYSTATIN C (AMYLOID ANGIOPATHY AND CEREBRAL HEMORRHAGE)-RELATED"/>
    <property type="match status" value="1"/>
</dbReference>
<keyword evidence="2" id="KW-0472">Membrane</keyword>
<dbReference type="PANTHER" id="PTHR46186">
    <property type="entry name" value="CYSTATIN"/>
    <property type="match status" value="1"/>
</dbReference>